<proteinExistence type="predicted"/>
<dbReference type="InterPro" id="IPR027051">
    <property type="entry name" value="XdhC_Rossmann_dom"/>
</dbReference>
<gene>
    <name evidence="2" type="ORF">EV672_106172</name>
</gene>
<comment type="caution">
    <text evidence="2">The sequence shown here is derived from an EMBL/GenBank/DDBJ whole genome shotgun (WGS) entry which is preliminary data.</text>
</comment>
<keyword evidence="3" id="KW-1185">Reference proteome</keyword>
<dbReference type="AlphaFoldDB" id="A0A4R6R8D8"/>
<dbReference type="InterPro" id="IPR052698">
    <property type="entry name" value="MoCofactor_Util/Proc"/>
</dbReference>
<dbReference type="Proteomes" id="UP000294593">
    <property type="component" value="Unassembled WGS sequence"/>
</dbReference>
<dbReference type="Gene3D" id="3.40.50.720">
    <property type="entry name" value="NAD(P)-binding Rossmann-like Domain"/>
    <property type="match status" value="1"/>
</dbReference>
<dbReference type="Pfam" id="PF13478">
    <property type="entry name" value="XdhC_C"/>
    <property type="match status" value="1"/>
</dbReference>
<dbReference type="PANTHER" id="PTHR30388:SF6">
    <property type="entry name" value="XANTHINE DEHYDROGENASE SUBUNIT A-RELATED"/>
    <property type="match status" value="1"/>
</dbReference>
<sequence>MTPFHHPLTALIPHDTDEDRPAPRFHLELHGAGPVGRAIVRLLVDVDCTVRWIDARCDNTELSFNAPESAPPGLPVRIQHLLTDDAVAEVAKAPPGACHLVLTHRHAVDLPIVQAILARGDFAFLGMLGSQTKRARFIEQIGGQLRGLGTHDAAVQATLERLVCPIGLPGIVGKAPAVIAIAAVAQLLQGRR</sequence>
<dbReference type="EMBL" id="SNXW01000006">
    <property type="protein sequence ID" value="TDP82209.1"/>
    <property type="molecule type" value="Genomic_DNA"/>
</dbReference>
<accession>A0A4R6R8D8</accession>
<evidence type="ECO:0000259" key="1">
    <source>
        <dbReference type="Pfam" id="PF13478"/>
    </source>
</evidence>
<name>A0A4R6R8D8_9BURK</name>
<organism evidence="2 3">
    <name type="scientific">Aquabacterium commune</name>
    <dbReference type="NCBI Taxonomy" id="70586"/>
    <lineage>
        <taxon>Bacteria</taxon>
        <taxon>Pseudomonadati</taxon>
        <taxon>Pseudomonadota</taxon>
        <taxon>Betaproteobacteria</taxon>
        <taxon>Burkholderiales</taxon>
        <taxon>Aquabacterium</taxon>
    </lineage>
</organism>
<dbReference type="PANTHER" id="PTHR30388">
    <property type="entry name" value="ALDEHYDE OXIDOREDUCTASE MOLYBDENUM COFACTOR ASSEMBLY PROTEIN"/>
    <property type="match status" value="1"/>
</dbReference>
<evidence type="ECO:0000313" key="3">
    <source>
        <dbReference type="Proteomes" id="UP000294593"/>
    </source>
</evidence>
<feature type="domain" description="XdhC Rossmann" evidence="1">
    <location>
        <begin position="29"/>
        <end position="187"/>
    </location>
</feature>
<protein>
    <submittedName>
        <fullName evidence="2">XdhC-like protein</fullName>
    </submittedName>
</protein>
<reference evidence="2 3" key="1">
    <citation type="submission" date="2019-03" db="EMBL/GenBank/DDBJ databases">
        <title>Genomic Encyclopedia of Type Strains, Phase IV (KMG-IV): sequencing the most valuable type-strain genomes for metagenomic binning, comparative biology and taxonomic classification.</title>
        <authorList>
            <person name="Goeker M."/>
        </authorList>
    </citation>
    <scope>NUCLEOTIDE SEQUENCE [LARGE SCALE GENOMIC DNA]</scope>
    <source>
        <strain evidence="2 3">DSM 11901</strain>
    </source>
</reference>
<evidence type="ECO:0000313" key="2">
    <source>
        <dbReference type="EMBL" id="TDP82209.1"/>
    </source>
</evidence>